<evidence type="ECO:0000313" key="23">
    <source>
        <dbReference type="EMBL" id="RUR26613.1"/>
    </source>
</evidence>
<organism evidence="22 24">
    <name type="scientific">Legionella qingyii</name>
    <dbReference type="NCBI Taxonomy" id="2184757"/>
    <lineage>
        <taxon>Bacteria</taxon>
        <taxon>Pseudomonadati</taxon>
        <taxon>Pseudomonadota</taxon>
        <taxon>Gammaproteobacteria</taxon>
        <taxon>Legionellales</taxon>
        <taxon>Legionellaceae</taxon>
        <taxon>Legionella</taxon>
    </lineage>
</organism>
<keyword evidence="25" id="KW-1185">Reference proteome</keyword>
<keyword evidence="15" id="KW-1043">Host membrane</keyword>
<evidence type="ECO:0000256" key="12">
    <source>
        <dbReference type="ARBA" id="ARBA00022807"/>
    </source>
</evidence>
<evidence type="ECO:0000256" key="4">
    <source>
        <dbReference type="ARBA" id="ARBA00022511"/>
    </source>
</evidence>
<keyword evidence="16" id="KW-0843">Virulence</keyword>
<keyword evidence="9" id="KW-0479">Metal-binding</keyword>
<evidence type="ECO:0000256" key="2">
    <source>
        <dbReference type="ARBA" id="ARBA00004165"/>
    </source>
</evidence>
<keyword evidence="8" id="KW-0808">Transferase</keyword>
<keyword evidence="12" id="KW-0788">Thiol protease</keyword>
<evidence type="ECO:0000256" key="18">
    <source>
        <dbReference type="ARBA" id="ARBA00023136"/>
    </source>
</evidence>
<dbReference type="GO" id="GO:0046872">
    <property type="term" value="F:metal ion binding"/>
    <property type="evidence" value="ECO:0007669"/>
    <property type="project" value="UniProtKB-KW"/>
</dbReference>
<evidence type="ECO:0000256" key="9">
    <source>
        <dbReference type="ARBA" id="ARBA00022723"/>
    </source>
</evidence>
<evidence type="ECO:0000256" key="14">
    <source>
        <dbReference type="ARBA" id="ARBA00022842"/>
    </source>
</evidence>
<comment type="caution">
    <text evidence="22">The sequence shown here is derived from an EMBL/GenBank/DDBJ whole genome shotgun (WGS) entry which is preliminary data.</text>
</comment>
<accession>A0A317UA39</accession>
<evidence type="ECO:0000256" key="5">
    <source>
        <dbReference type="ARBA" id="ARBA00022525"/>
    </source>
</evidence>
<sequence length="254" mass="28745">MKFFTRNYDRTVVVEFFSDKSTTENVIKENSKNLLGVLFKEENRLFYSSLLESYPDLSQLTSQSRLCLIGHSAPGKQKFSSCDVDMLVERLVEDCSLKAVKRITFIACYLGETKAFIEELQLKLAHEGIYTEIAAYKAYLVIDSSGHRWVDLGEKDGLVEAGKQKIVMGWEHGSLGTPPKQVVLVDTNEINPHYVDELSEEDYEDAELIPTQVDDLENMSKKRNLTLFKEAINSAAPSLASKGSLDKTSYQKFF</sequence>
<name>A0A317UA39_9GAMM</name>
<dbReference type="EMBL" id="QHJG01000002">
    <property type="protein sequence ID" value="PWY57432.1"/>
    <property type="molecule type" value="Genomic_DNA"/>
</dbReference>
<keyword evidence="11" id="KW-0378">Hydrolase</keyword>
<keyword evidence="13" id="KW-0068">Autocatalytic cleavage</keyword>
<reference evidence="23 25" key="2">
    <citation type="submission" date="2018-12" db="EMBL/GenBank/DDBJ databases">
        <title>Legionella sp,whole genome shotgun sequence.</title>
        <authorList>
            <person name="Wu H."/>
        </authorList>
    </citation>
    <scope>NUCLEOTIDE SEQUENCE [LARGE SCALE GENOMIC DNA]</scope>
    <source>
        <strain evidence="23">Km489</strain>
        <strain evidence="25">km489</strain>
    </source>
</reference>
<dbReference type="InterPro" id="IPR038383">
    <property type="entry name" value="CPD_dom_sf"/>
</dbReference>
<comment type="cofactor">
    <cofactor evidence="1">
        <name>Mg(2+)</name>
        <dbReference type="ChEBI" id="CHEBI:18420"/>
    </cofactor>
</comment>
<dbReference type="GO" id="GO:0006508">
    <property type="term" value="P:proteolysis"/>
    <property type="evidence" value="ECO:0007669"/>
    <property type="project" value="UniProtKB-KW"/>
</dbReference>
<protein>
    <recommendedName>
        <fullName evidence="21">Peptidase C80 domain-containing protein</fullName>
    </recommendedName>
</protein>
<dbReference type="GO" id="GO:0044164">
    <property type="term" value="C:host cell cytosol"/>
    <property type="evidence" value="ECO:0007669"/>
    <property type="project" value="UniProtKB-SubCell"/>
</dbReference>
<evidence type="ECO:0000256" key="8">
    <source>
        <dbReference type="ARBA" id="ARBA00022679"/>
    </source>
</evidence>
<gene>
    <name evidence="22" type="ORF">DGG96_01575</name>
    <name evidence="23" type="ORF">ELY20_00940</name>
</gene>
<evidence type="ECO:0000256" key="7">
    <source>
        <dbReference type="ARBA" id="ARBA00022670"/>
    </source>
</evidence>
<dbReference type="InterPro" id="IPR020974">
    <property type="entry name" value="CPD_dom"/>
</dbReference>
<keyword evidence="6" id="KW-0800">Toxin</keyword>
<evidence type="ECO:0000313" key="24">
    <source>
        <dbReference type="Proteomes" id="UP000247152"/>
    </source>
</evidence>
<feature type="domain" description="Peptidase C80" evidence="21">
    <location>
        <begin position="49"/>
        <end position="148"/>
    </location>
</feature>
<evidence type="ECO:0000256" key="16">
    <source>
        <dbReference type="ARBA" id="ARBA00023026"/>
    </source>
</evidence>
<evidence type="ECO:0000259" key="21">
    <source>
        <dbReference type="Pfam" id="PF11713"/>
    </source>
</evidence>
<dbReference type="GO" id="GO:0020002">
    <property type="term" value="C:host cell plasma membrane"/>
    <property type="evidence" value="ECO:0007669"/>
    <property type="project" value="UniProtKB-SubCell"/>
</dbReference>
<dbReference type="Proteomes" id="UP000287374">
    <property type="component" value="Unassembled WGS sequence"/>
</dbReference>
<evidence type="ECO:0000256" key="11">
    <source>
        <dbReference type="ARBA" id="ARBA00022801"/>
    </source>
</evidence>
<dbReference type="Pfam" id="PF11713">
    <property type="entry name" value="Peptidase_C80"/>
    <property type="match status" value="1"/>
</dbReference>
<evidence type="ECO:0000256" key="13">
    <source>
        <dbReference type="ARBA" id="ARBA00022813"/>
    </source>
</evidence>
<evidence type="ECO:0000256" key="17">
    <source>
        <dbReference type="ARBA" id="ARBA00023121"/>
    </source>
</evidence>
<comment type="subcellular location">
    <subcellularLocation>
        <location evidence="2">Host cell membrane</location>
    </subcellularLocation>
    <subcellularLocation>
        <location evidence="20">Host cytoplasm</location>
        <location evidence="20">Host cytosol</location>
    </subcellularLocation>
    <subcellularLocation>
        <location evidence="3">Secreted</location>
    </subcellularLocation>
</comment>
<evidence type="ECO:0000313" key="25">
    <source>
        <dbReference type="Proteomes" id="UP000287374"/>
    </source>
</evidence>
<dbReference type="Gene3D" id="3.40.50.11050">
    <property type="match status" value="1"/>
</dbReference>
<keyword evidence="14" id="KW-0460">Magnesium</keyword>
<dbReference type="OrthoDB" id="5652736at2"/>
<reference evidence="22 24" key="1">
    <citation type="submission" date="2018-05" db="EMBL/GenBank/DDBJ databases">
        <title>Legionella qingyii sp.nov., whole genome shotgun sequence.</title>
        <authorList>
            <person name="Wu H."/>
            <person name="Zhu Q."/>
            <person name="Hu C."/>
        </authorList>
    </citation>
    <scope>NUCLEOTIDE SEQUENCE [LARGE SCALE GENOMIC DNA]</scope>
    <source>
        <strain evidence="22 24">HEB18</strain>
    </source>
</reference>
<keyword evidence="19" id="KW-1035">Host cytoplasm</keyword>
<dbReference type="GO" id="GO:0090729">
    <property type="term" value="F:toxin activity"/>
    <property type="evidence" value="ECO:0007669"/>
    <property type="project" value="UniProtKB-KW"/>
</dbReference>
<dbReference type="GO" id="GO:0005576">
    <property type="term" value="C:extracellular region"/>
    <property type="evidence" value="ECO:0007669"/>
    <property type="project" value="UniProtKB-SubCell"/>
</dbReference>
<evidence type="ECO:0000256" key="19">
    <source>
        <dbReference type="ARBA" id="ARBA00023200"/>
    </source>
</evidence>
<evidence type="ECO:0000256" key="20">
    <source>
        <dbReference type="ARBA" id="ARBA00023586"/>
    </source>
</evidence>
<keyword evidence="17" id="KW-0446">Lipid-binding</keyword>
<evidence type="ECO:0000256" key="1">
    <source>
        <dbReference type="ARBA" id="ARBA00001946"/>
    </source>
</evidence>
<dbReference type="Proteomes" id="UP000247152">
    <property type="component" value="Unassembled WGS sequence"/>
</dbReference>
<dbReference type="GO" id="GO:0008234">
    <property type="term" value="F:cysteine-type peptidase activity"/>
    <property type="evidence" value="ECO:0007669"/>
    <property type="project" value="UniProtKB-KW"/>
</dbReference>
<keyword evidence="5" id="KW-0964">Secreted</keyword>
<evidence type="ECO:0000313" key="22">
    <source>
        <dbReference type="EMBL" id="PWY57432.1"/>
    </source>
</evidence>
<evidence type="ECO:0000256" key="10">
    <source>
        <dbReference type="ARBA" id="ARBA00022737"/>
    </source>
</evidence>
<dbReference type="GO" id="GO:0016740">
    <property type="term" value="F:transferase activity"/>
    <property type="evidence" value="ECO:0007669"/>
    <property type="project" value="UniProtKB-KW"/>
</dbReference>
<evidence type="ECO:0000256" key="6">
    <source>
        <dbReference type="ARBA" id="ARBA00022656"/>
    </source>
</evidence>
<keyword evidence="10" id="KW-0677">Repeat</keyword>
<keyword evidence="4" id="KW-1032">Host cell membrane</keyword>
<keyword evidence="18" id="KW-0472">Membrane</keyword>
<dbReference type="EMBL" id="RZGX01000001">
    <property type="protein sequence ID" value="RUR26613.1"/>
    <property type="molecule type" value="Genomic_DNA"/>
</dbReference>
<keyword evidence="7" id="KW-0645">Protease</keyword>
<evidence type="ECO:0000256" key="15">
    <source>
        <dbReference type="ARBA" id="ARBA00022870"/>
    </source>
</evidence>
<dbReference type="GO" id="GO:0008289">
    <property type="term" value="F:lipid binding"/>
    <property type="evidence" value="ECO:0007669"/>
    <property type="project" value="UniProtKB-KW"/>
</dbReference>
<dbReference type="AlphaFoldDB" id="A0A317UA39"/>
<proteinExistence type="predicted"/>
<evidence type="ECO:0000256" key="3">
    <source>
        <dbReference type="ARBA" id="ARBA00004613"/>
    </source>
</evidence>